<dbReference type="RefSeq" id="WP_272470946.1">
    <property type="nucleotide sequence ID" value="NZ_JAMRYU010000102.1"/>
</dbReference>
<proteinExistence type="predicted"/>
<evidence type="ECO:0000313" key="1">
    <source>
        <dbReference type="EMBL" id="MDC4242708.1"/>
    </source>
</evidence>
<gene>
    <name evidence="1" type="ORF">NE398_21560</name>
</gene>
<evidence type="ECO:0000313" key="2">
    <source>
        <dbReference type="Proteomes" id="UP001141183"/>
    </source>
</evidence>
<protein>
    <submittedName>
        <fullName evidence="1">Uncharacterized protein</fullName>
    </submittedName>
</protein>
<sequence>MGDVLKFIETLVEDMKGADWTIEKIVEGEKVIENDTNYLEVDNSLYEEQDNFYIKQWTGYCGDDYYGVIFYPIKDNKYLKINYSC</sequence>
<comment type="caution">
    <text evidence="1">The sequence shown here is derived from an EMBL/GenBank/DDBJ whole genome shotgun (WGS) entry which is preliminary data.</text>
</comment>
<reference evidence="1" key="1">
    <citation type="submission" date="2022-05" db="EMBL/GenBank/DDBJ databases">
        <title>Draft genome sequence of Clostridium tertium strain CP3 isolated from Peru.</title>
        <authorList>
            <person name="Hurtado R."/>
            <person name="Lima L."/>
            <person name="Sousa T."/>
            <person name="Jaiswal A.K."/>
            <person name="Tiwari S."/>
            <person name="Maturrano L."/>
            <person name="Brenig B."/>
            <person name="Azevedo V."/>
        </authorList>
    </citation>
    <scope>NUCLEOTIDE SEQUENCE</scope>
    <source>
        <strain evidence="1">CP3</strain>
    </source>
</reference>
<dbReference type="EMBL" id="JAMRYU010000102">
    <property type="protein sequence ID" value="MDC4242708.1"/>
    <property type="molecule type" value="Genomic_DNA"/>
</dbReference>
<keyword evidence="2" id="KW-1185">Reference proteome</keyword>
<dbReference type="AlphaFoldDB" id="A0A9X4B4Y8"/>
<organism evidence="1 2">
    <name type="scientific">Clostridium tertium</name>
    <dbReference type="NCBI Taxonomy" id="1559"/>
    <lineage>
        <taxon>Bacteria</taxon>
        <taxon>Bacillati</taxon>
        <taxon>Bacillota</taxon>
        <taxon>Clostridia</taxon>
        <taxon>Eubacteriales</taxon>
        <taxon>Clostridiaceae</taxon>
        <taxon>Clostridium</taxon>
    </lineage>
</organism>
<name>A0A9X4B4Y8_9CLOT</name>
<accession>A0A9X4B4Y8</accession>
<dbReference type="Proteomes" id="UP001141183">
    <property type="component" value="Unassembled WGS sequence"/>
</dbReference>